<dbReference type="HOGENOM" id="CLU_2286014_0_0_11"/>
<gene>
    <name evidence="2" type="ordered locus">BLASA_1704</name>
</gene>
<evidence type="ECO:0000313" key="2">
    <source>
        <dbReference type="EMBL" id="CCG02625.1"/>
    </source>
</evidence>
<organism evidence="2 3">
    <name type="scientific">Blastococcus saxobsidens (strain DD2)</name>
    <dbReference type="NCBI Taxonomy" id="1146883"/>
    <lineage>
        <taxon>Bacteria</taxon>
        <taxon>Bacillati</taxon>
        <taxon>Actinomycetota</taxon>
        <taxon>Actinomycetes</taxon>
        <taxon>Geodermatophilales</taxon>
        <taxon>Geodermatophilaceae</taxon>
        <taxon>Blastococcus</taxon>
    </lineage>
</organism>
<evidence type="ECO:0000256" key="1">
    <source>
        <dbReference type="SAM" id="MobiDB-lite"/>
    </source>
</evidence>
<protein>
    <submittedName>
        <fullName evidence="2">Uncharacterized protein</fullName>
    </submittedName>
</protein>
<dbReference type="AlphaFoldDB" id="H6RN77"/>
<dbReference type="KEGG" id="bsd:BLASA_1704"/>
<dbReference type="EMBL" id="FO117623">
    <property type="protein sequence ID" value="CCG02625.1"/>
    <property type="molecule type" value="Genomic_DNA"/>
</dbReference>
<dbReference type="Proteomes" id="UP000007517">
    <property type="component" value="Chromosome"/>
</dbReference>
<feature type="region of interest" description="Disordered" evidence="1">
    <location>
        <begin position="1"/>
        <end position="101"/>
    </location>
</feature>
<name>H6RN77_BLASD</name>
<accession>H6RN77</accession>
<reference evidence="2 3" key="1">
    <citation type="journal article" date="2012" name="J. Bacteriol.">
        <title>Genome Sequence of Blastococcus saxobsidens DD2, a Stone-Inhabiting Bacterium.</title>
        <authorList>
            <person name="Chouaia B."/>
            <person name="Crotti E."/>
            <person name="Brusetti L."/>
            <person name="Daffonchio D."/>
            <person name="Essoussi I."/>
            <person name="Nouioui I."/>
            <person name="Sbissi I."/>
            <person name="Ghodhbane-Gtari F."/>
            <person name="Gtari M."/>
            <person name="Vacherie B."/>
            <person name="Barbe V."/>
            <person name="Medigue C."/>
            <person name="Gury J."/>
            <person name="Pujic P."/>
            <person name="Normand P."/>
        </authorList>
    </citation>
    <scope>NUCLEOTIDE SEQUENCE [LARGE SCALE GENOMIC DNA]</scope>
    <source>
        <strain evidence="2 3">DD2</strain>
    </source>
</reference>
<dbReference type="STRING" id="1146883.BLASA_1704"/>
<keyword evidence="3" id="KW-1185">Reference proteome</keyword>
<proteinExistence type="predicted"/>
<sequence length="101" mass="10874">MPVAGPDASDDHRARRLGEPPGLHSSPLTPPLPRRAPAARSVIPATDVSSLRPRRIRSPRQRSAHGPQGPAANHPDRSFDTHLVERLPHSILRGVSPNGSE</sequence>
<evidence type="ECO:0000313" key="3">
    <source>
        <dbReference type="Proteomes" id="UP000007517"/>
    </source>
</evidence>
<feature type="compositionally biased region" description="Basic and acidic residues" evidence="1">
    <location>
        <begin position="9"/>
        <end position="18"/>
    </location>
</feature>
<feature type="compositionally biased region" description="Basic residues" evidence="1">
    <location>
        <begin position="52"/>
        <end position="63"/>
    </location>
</feature>
<reference evidence="3" key="2">
    <citation type="submission" date="2012-02" db="EMBL/GenBank/DDBJ databases">
        <title>Complete genome sequence of Blastococcus saxobsidens strain DD2.</title>
        <authorList>
            <person name="Genoscope."/>
        </authorList>
    </citation>
    <scope>NUCLEOTIDE SEQUENCE [LARGE SCALE GENOMIC DNA]</scope>
    <source>
        <strain evidence="3">DD2</strain>
    </source>
</reference>
<feature type="compositionally biased region" description="Basic and acidic residues" evidence="1">
    <location>
        <begin position="74"/>
        <end position="88"/>
    </location>
</feature>